<proteinExistence type="predicted"/>
<evidence type="ECO:0000313" key="1">
    <source>
        <dbReference type="EMBL" id="KAJ9655888.1"/>
    </source>
</evidence>
<protein>
    <submittedName>
        <fullName evidence="1">Uncharacterized protein</fullName>
    </submittedName>
</protein>
<keyword evidence="2" id="KW-1185">Reference proteome</keyword>
<dbReference type="Proteomes" id="UP001172386">
    <property type="component" value="Unassembled WGS sequence"/>
</dbReference>
<name>A0ACC3A643_9EURO</name>
<sequence length="391" mass="43587">MTKTENHEEVVDKPVKPEKGLPKKIGDAILWFAKDQWFLIGIVIVTIVSSQIQVPESQQATKQVVVSYLAVTAIFFITGCTLDTKILLNNYAKWKQHLFIQAQCFLLVSSLAFAVVSLAATNKRFMDPWLLIGLIFNGCQPTAMASNVLFTRQSHGNVHLTVVETTIGNLIGPFISPVLIKMYLSADAWYAQAVPPQSGGYGALYRRTFMQFGLSIYLPMCVGQLVRRLFPKLVNKVFVEWKVGKFGSIAMLSLLWQTFDHAFATRAFSSVKPSNMIFIVFITIVNYVVWLLISVALALLWLDRKDTIAVAMCAPAKTLALGIPISYLLFTGISGLDEAKIQIPMLIFQVLQMGMASLSTIGFRRWVDAGEKKTNNDEELSVEEQETSTKT</sequence>
<reference evidence="1" key="1">
    <citation type="submission" date="2022-10" db="EMBL/GenBank/DDBJ databases">
        <title>Culturing micro-colonial fungi from biological soil crusts in the Mojave desert and describing Neophaeococcomyces mojavensis, and introducing the new genera and species Taxawa tesnikishii.</title>
        <authorList>
            <person name="Kurbessoian T."/>
            <person name="Stajich J.E."/>
        </authorList>
    </citation>
    <scope>NUCLEOTIDE SEQUENCE</scope>
    <source>
        <strain evidence="1">JES_112</strain>
    </source>
</reference>
<evidence type="ECO:0000313" key="2">
    <source>
        <dbReference type="Proteomes" id="UP001172386"/>
    </source>
</evidence>
<accession>A0ACC3A643</accession>
<organism evidence="1 2">
    <name type="scientific">Neophaeococcomyces mojaviensis</name>
    <dbReference type="NCBI Taxonomy" id="3383035"/>
    <lineage>
        <taxon>Eukaryota</taxon>
        <taxon>Fungi</taxon>
        <taxon>Dikarya</taxon>
        <taxon>Ascomycota</taxon>
        <taxon>Pezizomycotina</taxon>
        <taxon>Eurotiomycetes</taxon>
        <taxon>Chaetothyriomycetidae</taxon>
        <taxon>Chaetothyriales</taxon>
        <taxon>Chaetothyriales incertae sedis</taxon>
        <taxon>Neophaeococcomyces</taxon>
    </lineage>
</organism>
<comment type="caution">
    <text evidence="1">The sequence shown here is derived from an EMBL/GenBank/DDBJ whole genome shotgun (WGS) entry which is preliminary data.</text>
</comment>
<dbReference type="EMBL" id="JAPDRQ010000087">
    <property type="protein sequence ID" value="KAJ9655888.1"/>
    <property type="molecule type" value="Genomic_DNA"/>
</dbReference>
<gene>
    <name evidence="1" type="ORF">H2198_005329</name>
</gene>